<protein>
    <submittedName>
        <fullName evidence="2">Toxin-antitoxin system HicB family antitoxin</fullName>
    </submittedName>
</protein>
<dbReference type="InterPro" id="IPR013321">
    <property type="entry name" value="Arc_rbn_hlx_hlx"/>
</dbReference>
<dbReference type="RefSeq" id="WP_201071585.1">
    <property type="nucleotide sequence ID" value="NZ_CP067420.1"/>
</dbReference>
<proteinExistence type="predicted"/>
<dbReference type="SUPFAM" id="SSF47598">
    <property type="entry name" value="Ribbon-helix-helix"/>
    <property type="match status" value="1"/>
</dbReference>
<sequence length="83" mass="8812">MSSFPLRIPEDLKKEAAAQAEAAGVSLNQYIATALAARVGAQAEAARYFAARGSRAERGRAKEILARSGVGNQPRDDDRLDPA</sequence>
<gene>
    <name evidence="2" type="ORF">IGS68_16980</name>
</gene>
<feature type="compositionally biased region" description="Basic and acidic residues" evidence="1">
    <location>
        <begin position="74"/>
        <end position="83"/>
    </location>
</feature>
<accession>A0ABX7B0U3</accession>
<evidence type="ECO:0000256" key="1">
    <source>
        <dbReference type="SAM" id="MobiDB-lite"/>
    </source>
</evidence>
<dbReference type="Gene3D" id="1.10.1220.10">
    <property type="entry name" value="Met repressor-like"/>
    <property type="match status" value="1"/>
</dbReference>
<dbReference type="InterPro" id="IPR010985">
    <property type="entry name" value="Ribbon_hlx_hlx"/>
</dbReference>
<dbReference type="Pfam" id="PF05534">
    <property type="entry name" value="HicB"/>
    <property type="match status" value="1"/>
</dbReference>
<dbReference type="InterPro" id="IPR008651">
    <property type="entry name" value="Uncharacterised_HicB"/>
</dbReference>
<evidence type="ECO:0000313" key="2">
    <source>
        <dbReference type="EMBL" id="QQP87776.1"/>
    </source>
</evidence>
<evidence type="ECO:0000313" key="3">
    <source>
        <dbReference type="Proteomes" id="UP000595197"/>
    </source>
</evidence>
<keyword evidence="3" id="KW-1185">Reference proteome</keyword>
<reference evidence="2" key="1">
    <citation type="submission" date="2021-02" db="EMBL/GenBank/DDBJ databases">
        <title>Skermanella TT6 skin isolate.</title>
        <authorList>
            <person name="Lee K."/>
            <person name="Ganzorig M."/>
        </authorList>
    </citation>
    <scope>NUCLEOTIDE SEQUENCE</scope>
    <source>
        <strain evidence="2">TT6</strain>
    </source>
</reference>
<feature type="region of interest" description="Disordered" evidence="1">
    <location>
        <begin position="62"/>
        <end position="83"/>
    </location>
</feature>
<name>A0ABX7B0U3_9PROT</name>
<organism evidence="2 3">
    <name type="scientific">Skermanella cutis</name>
    <dbReference type="NCBI Taxonomy" id="2775420"/>
    <lineage>
        <taxon>Bacteria</taxon>
        <taxon>Pseudomonadati</taxon>
        <taxon>Pseudomonadota</taxon>
        <taxon>Alphaproteobacteria</taxon>
        <taxon>Rhodospirillales</taxon>
        <taxon>Azospirillaceae</taxon>
        <taxon>Skermanella</taxon>
    </lineage>
</organism>
<dbReference type="EMBL" id="CP067420">
    <property type="protein sequence ID" value="QQP87776.1"/>
    <property type="molecule type" value="Genomic_DNA"/>
</dbReference>
<dbReference type="Proteomes" id="UP000595197">
    <property type="component" value="Chromosome"/>
</dbReference>